<evidence type="ECO:0000313" key="3">
    <source>
        <dbReference type="Proteomes" id="UP001285441"/>
    </source>
</evidence>
<dbReference type="EMBL" id="JAULSW010000003">
    <property type="protein sequence ID" value="KAK3387791.1"/>
    <property type="molecule type" value="Genomic_DNA"/>
</dbReference>
<feature type="region of interest" description="Disordered" evidence="1">
    <location>
        <begin position="139"/>
        <end position="158"/>
    </location>
</feature>
<reference evidence="2" key="1">
    <citation type="journal article" date="2023" name="Mol. Phylogenet. Evol.">
        <title>Genome-scale phylogeny and comparative genomics of the fungal order Sordariales.</title>
        <authorList>
            <person name="Hensen N."/>
            <person name="Bonometti L."/>
            <person name="Westerberg I."/>
            <person name="Brannstrom I.O."/>
            <person name="Guillou S."/>
            <person name="Cros-Aarteil S."/>
            <person name="Calhoun S."/>
            <person name="Haridas S."/>
            <person name="Kuo A."/>
            <person name="Mondo S."/>
            <person name="Pangilinan J."/>
            <person name="Riley R."/>
            <person name="LaButti K."/>
            <person name="Andreopoulos B."/>
            <person name="Lipzen A."/>
            <person name="Chen C."/>
            <person name="Yan M."/>
            <person name="Daum C."/>
            <person name="Ng V."/>
            <person name="Clum A."/>
            <person name="Steindorff A."/>
            <person name="Ohm R.A."/>
            <person name="Martin F."/>
            <person name="Silar P."/>
            <person name="Natvig D.O."/>
            <person name="Lalanne C."/>
            <person name="Gautier V."/>
            <person name="Ament-Velasquez S.L."/>
            <person name="Kruys A."/>
            <person name="Hutchinson M.I."/>
            <person name="Powell A.J."/>
            <person name="Barry K."/>
            <person name="Miller A.N."/>
            <person name="Grigoriev I.V."/>
            <person name="Debuchy R."/>
            <person name="Gladieux P."/>
            <person name="Hiltunen Thoren M."/>
            <person name="Johannesson H."/>
        </authorList>
    </citation>
    <scope>NUCLEOTIDE SEQUENCE</scope>
    <source>
        <strain evidence="2">CBS 232.78</strain>
    </source>
</reference>
<feature type="compositionally biased region" description="Pro residues" evidence="1">
    <location>
        <begin position="257"/>
        <end position="271"/>
    </location>
</feature>
<protein>
    <submittedName>
        <fullName evidence="2">Uncharacterized protein</fullName>
    </submittedName>
</protein>
<dbReference type="SUPFAM" id="SSF56112">
    <property type="entry name" value="Protein kinase-like (PK-like)"/>
    <property type="match status" value="1"/>
</dbReference>
<sequence length="302" mass="33982">MQNHLPGSRRLSSVVKFDTVYYRGFTEICEELHLCVVGIIDIFPPTLLAARSDRGFREFMPQFYPFCCEPEFAQKTFSPGSYTDFNTARSEFLTELKIMDKLSPHDHVIRPEGTYSDDRGFYLLLAGYTTTTGIPGAHSPRYSAPEVLSRTNENRNSKTDVEQKGIYYSDKDVIEGIGAKITTHINLIDRGETEPMLPRSAYAAIPKMLRFDKTARITSEEALSEPQLEQNLFCKSCWRKLLAQGNAVVRSTSSNNRPPPPPPPPPLPPSGQPAQARFPTPESRSEPPPQTTSEIEEAWPLR</sequence>
<dbReference type="AlphaFoldDB" id="A0AAE0NU52"/>
<name>A0AAE0NU52_9PEZI</name>
<organism evidence="2 3">
    <name type="scientific">Podospora didyma</name>
    <dbReference type="NCBI Taxonomy" id="330526"/>
    <lineage>
        <taxon>Eukaryota</taxon>
        <taxon>Fungi</taxon>
        <taxon>Dikarya</taxon>
        <taxon>Ascomycota</taxon>
        <taxon>Pezizomycotina</taxon>
        <taxon>Sordariomycetes</taxon>
        <taxon>Sordariomycetidae</taxon>
        <taxon>Sordariales</taxon>
        <taxon>Podosporaceae</taxon>
        <taxon>Podospora</taxon>
    </lineage>
</organism>
<dbReference type="InterPro" id="IPR011009">
    <property type="entry name" value="Kinase-like_dom_sf"/>
</dbReference>
<dbReference type="Proteomes" id="UP001285441">
    <property type="component" value="Unassembled WGS sequence"/>
</dbReference>
<evidence type="ECO:0000256" key="1">
    <source>
        <dbReference type="SAM" id="MobiDB-lite"/>
    </source>
</evidence>
<accession>A0AAE0NU52</accession>
<comment type="caution">
    <text evidence="2">The sequence shown here is derived from an EMBL/GenBank/DDBJ whole genome shotgun (WGS) entry which is preliminary data.</text>
</comment>
<feature type="region of interest" description="Disordered" evidence="1">
    <location>
        <begin position="249"/>
        <end position="302"/>
    </location>
</feature>
<evidence type="ECO:0000313" key="2">
    <source>
        <dbReference type="EMBL" id="KAK3387791.1"/>
    </source>
</evidence>
<reference evidence="2" key="2">
    <citation type="submission" date="2023-06" db="EMBL/GenBank/DDBJ databases">
        <authorList>
            <consortium name="Lawrence Berkeley National Laboratory"/>
            <person name="Haridas S."/>
            <person name="Hensen N."/>
            <person name="Bonometti L."/>
            <person name="Westerberg I."/>
            <person name="Brannstrom I.O."/>
            <person name="Guillou S."/>
            <person name="Cros-Aarteil S."/>
            <person name="Calhoun S."/>
            <person name="Kuo A."/>
            <person name="Mondo S."/>
            <person name="Pangilinan J."/>
            <person name="Riley R."/>
            <person name="LaButti K."/>
            <person name="Andreopoulos B."/>
            <person name="Lipzen A."/>
            <person name="Chen C."/>
            <person name="Yanf M."/>
            <person name="Daum C."/>
            <person name="Ng V."/>
            <person name="Clum A."/>
            <person name="Steindorff A."/>
            <person name="Ohm R."/>
            <person name="Martin F."/>
            <person name="Silar P."/>
            <person name="Natvig D."/>
            <person name="Lalanne C."/>
            <person name="Gautier V."/>
            <person name="Ament-velasquez S.L."/>
            <person name="Kruys A."/>
            <person name="Hutchinson M.I."/>
            <person name="Powell A.J."/>
            <person name="Barry K."/>
            <person name="Miller A.N."/>
            <person name="Grigoriev I.V."/>
            <person name="Debuchy R."/>
            <person name="Gladieux P."/>
            <person name="Thoren M.H."/>
            <person name="Johannesson H."/>
        </authorList>
    </citation>
    <scope>NUCLEOTIDE SEQUENCE</scope>
    <source>
        <strain evidence="2">CBS 232.78</strain>
    </source>
</reference>
<proteinExistence type="predicted"/>
<gene>
    <name evidence="2" type="ORF">B0H63DRAFT_559244</name>
</gene>
<keyword evidence="3" id="KW-1185">Reference proteome</keyword>